<evidence type="ECO:0000313" key="3">
    <source>
        <dbReference type="EMBL" id="AMP10058.1"/>
    </source>
</evidence>
<dbReference type="InterPro" id="IPR039424">
    <property type="entry name" value="SBP_5"/>
</dbReference>
<dbReference type="PANTHER" id="PTHR30290">
    <property type="entry name" value="PERIPLASMIC BINDING COMPONENT OF ABC TRANSPORTER"/>
    <property type="match status" value="1"/>
</dbReference>
<feature type="signal peptide" evidence="1">
    <location>
        <begin position="1"/>
        <end position="25"/>
    </location>
</feature>
<dbReference type="EMBL" id="CP013235">
    <property type="protein sequence ID" value="AMP10058.1"/>
    <property type="molecule type" value="Genomic_DNA"/>
</dbReference>
<feature type="domain" description="Solute-binding protein family 5" evidence="2">
    <location>
        <begin position="73"/>
        <end position="431"/>
    </location>
</feature>
<proteinExistence type="predicted"/>
<dbReference type="Gene3D" id="3.10.105.10">
    <property type="entry name" value="Dipeptide-binding Protein, Domain 3"/>
    <property type="match status" value="1"/>
</dbReference>
<dbReference type="OrthoDB" id="9801799at2"/>
<dbReference type="CDD" id="cd08515">
    <property type="entry name" value="PBP2_NikA_DppA_OppA_like_10"/>
    <property type="match status" value="1"/>
</dbReference>
<name>A0A127QIZ5_9BURK</name>
<sequence length="508" mass="56165">MKISTAWMRCILFAAGAAVATSALASKANDTLIYASDSEVENIGPYHNNLREGVIIAHLAWDTLVYRDPKINEYKPQLATSWKWESPTALVLDLRQGVTFHNGDKFTADDVVFTFNYVASPESKVVTRQNTDWIKSAEKLGEYKVRINLKQPFPAALEYLSGPTPIYPAAYFKKVGVEGFSKAPIGTGPYRITSVTPGQGVTLVRNSAYFKDSPLGQPKIGTLKFVVIPDPETRVAQLMTGAIDWIWRVPADQADAMRSMPNITVQSGETMRIGFLTMDSTGSSAANSPFKDVRVRQAVNYAVNRNGLAGSLVRGGSQPVYAACFRAQFGCETKTVVKYEYNPAKAKALLAEAGYPKGFDTDIYAYREREYAEALIGDLHKIGINARLHYMKFAALQTEYRAGKTPMTFQAWGSFSVNDTSAFTGVWFKGGADDVSKDAQVKTWLETADSSLDAAVRKENYSKALQRISQQALAAPLFSYSTNYAYTSALKFQGYPDELPRFYEASWK</sequence>
<dbReference type="AlphaFoldDB" id="A0A127QIZ5"/>
<evidence type="ECO:0000256" key="1">
    <source>
        <dbReference type="SAM" id="SignalP"/>
    </source>
</evidence>
<evidence type="ECO:0000313" key="4">
    <source>
        <dbReference type="Proteomes" id="UP000071778"/>
    </source>
</evidence>
<organism evidence="3 4">
    <name type="scientific">Collimonas arenae</name>
    <dbReference type="NCBI Taxonomy" id="279058"/>
    <lineage>
        <taxon>Bacteria</taxon>
        <taxon>Pseudomonadati</taxon>
        <taxon>Pseudomonadota</taxon>
        <taxon>Betaproteobacteria</taxon>
        <taxon>Burkholderiales</taxon>
        <taxon>Oxalobacteraceae</taxon>
        <taxon>Collimonas</taxon>
    </lineage>
</organism>
<dbReference type="Pfam" id="PF00496">
    <property type="entry name" value="SBP_bac_5"/>
    <property type="match status" value="1"/>
</dbReference>
<dbReference type="PIRSF" id="PIRSF002741">
    <property type="entry name" value="MppA"/>
    <property type="match status" value="1"/>
</dbReference>
<dbReference type="PATRIC" id="fig|279058.18.peg.2277"/>
<dbReference type="InterPro" id="IPR030678">
    <property type="entry name" value="Peptide/Ni-bd"/>
</dbReference>
<protein>
    <submittedName>
        <fullName evidence="3">Bacterial extracellular solute-binding s, 5 Middle family protein</fullName>
    </submittedName>
</protein>
<dbReference type="GO" id="GO:0043190">
    <property type="term" value="C:ATP-binding cassette (ABC) transporter complex"/>
    <property type="evidence" value="ECO:0007669"/>
    <property type="project" value="InterPro"/>
</dbReference>
<keyword evidence="1" id="KW-0732">Signal</keyword>
<dbReference type="GO" id="GO:1904680">
    <property type="term" value="F:peptide transmembrane transporter activity"/>
    <property type="evidence" value="ECO:0007669"/>
    <property type="project" value="TreeGrafter"/>
</dbReference>
<dbReference type="Gene3D" id="3.40.190.10">
    <property type="entry name" value="Periplasmic binding protein-like II"/>
    <property type="match status" value="1"/>
</dbReference>
<dbReference type="GO" id="GO:0015833">
    <property type="term" value="P:peptide transport"/>
    <property type="evidence" value="ECO:0007669"/>
    <property type="project" value="TreeGrafter"/>
</dbReference>
<feature type="chain" id="PRO_5007277919" evidence="1">
    <location>
        <begin position="26"/>
        <end position="508"/>
    </location>
</feature>
<keyword evidence="4" id="KW-1185">Reference proteome</keyword>
<accession>A0A127QIZ5</accession>
<dbReference type="SUPFAM" id="SSF53850">
    <property type="entry name" value="Periplasmic binding protein-like II"/>
    <property type="match status" value="1"/>
</dbReference>
<dbReference type="Proteomes" id="UP000071778">
    <property type="component" value="Chromosome"/>
</dbReference>
<dbReference type="InterPro" id="IPR000914">
    <property type="entry name" value="SBP_5_dom"/>
</dbReference>
<evidence type="ECO:0000259" key="2">
    <source>
        <dbReference type="Pfam" id="PF00496"/>
    </source>
</evidence>
<gene>
    <name evidence="3" type="ORF">CAter282_2308</name>
</gene>
<dbReference type="GO" id="GO:0030288">
    <property type="term" value="C:outer membrane-bounded periplasmic space"/>
    <property type="evidence" value="ECO:0007669"/>
    <property type="project" value="UniProtKB-ARBA"/>
</dbReference>
<reference evidence="3 4" key="1">
    <citation type="submission" date="2015-11" db="EMBL/GenBank/DDBJ databases">
        <title>Exploring the genomic traits of fungus-feeding bacterial genus Collimonas.</title>
        <authorList>
            <person name="Song C."/>
            <person name="Schmidt R."/>
            <person name="de Jager V."/>
            <person name="Krzyzanowska D."/>
            <person name="Jongedijk E."/>
            <person name="Cankar K."/>
            <person name="Beekwilder J."/>
            <person name="van Veen A."/>
            <person name="de Boer W."/>
            <person name="van Veen J.A."/>
            <person name="Garbeva P."/>
        </authorList>
    </citation>
    <scope>NUCLEOTIDE SEQUENCE [LARGE SCALE GENOMIC DNA]</scope>
    <source>
        <strain evidence="3 4">Ter282</strain>
    </source>
</reference>